<organism evidence="5 6">
    <name type="scientific">Kribbella deserti</name>
    <dbReference type="NCBI Taxonomy" id="1926257"/>
    <lineage>
        <taxon>Bacteria</taxon>
        <taxon>Bacillati</taxon>
        <taxon>Actinomycetota</taxon>
        <taxon>Actinomycetes</taxon>
        <taxon>Propionibacteriales</taxon>
        <taxon>Kribbellaceae</taxon>
        <taxon>Kribbella</taxon>
    </lineage>
</organism>
<dbReference type="PANTHER" id="PTHR32305">
    <property type="match status" value="1"/>
</dbReference>
<feature type="region of interest" description="Disordered" evidence="2">
    <location>
        <begin position="1493"/>
        <end position="1519"/>
    </location>
</feature>
<dbReference type="InterPro" id="IPR056823">
    <property type="entry name" value="TEN-like_YD-shell"/>
</dbReference>
<dbReference type="Pfam" id="PF20148">
    <property type="entry name" value="DUF6531"/>
    <property type="match status" value="1"/>
</dbReference>
<keyword evidence="6" id="KW-1185">Reference proteome</keyword>
<keyword evidence="1" id="KW-0677">Repeat</keyword>
<dbReference type="Gene3D" id="2.180.10.10">
    <property type="entry name" value="RHS repeat-associated core"/>
    <property type="match status" value="5"/>
</dbReference>
<dbReference type="NCBIfam" id="TIGR03696">
    <property type="entry name" value="Rhs_assc_core"/>
    <property type="match status" value="1"/>
</dbReference>
<dbReference type="Gene3D" id="3.90.930.1">
    <property type="match status" value="1"/>
</dbReference>
<dbReference type="InterPro" id="IPR045351">
    <property type="entry name" value="DUF6531"/>
</dbReference>
<feature type="region of interest" description="Disordered" evidence="2">
    <location>
        <begin position="1555"/>
        <end position="1584"/>
    </location>
</feature>
<proteinExistence type="predicted"/>
<feature type="domain" description="Teneurin-like YD-shell" evidence="4">
    <location>
        <begin position="530"/>
        <end position="638"/>
    </location>
</feature>
<sequence length="1584" mass="170877">MDDILTVQVTHQDGSTVSKTRDFSDGCIGWVTPAGPLNLSGVLEPGNNTVRFILRDGCGGFASADPMYVVPVTTKISNLSILGSGCDLCAKNPTVSRGYPVNTATGNETKAVTDLQLAGPGTAFLLLRSYNSASDHVGAFGRGWNHAYEGRLVVAEQGAKITYVGIDGQQAGYTRAADGSYTPGTGVEAELKKLTDGTYELQQPNHSVARFSADGLLQSLLDQSGVGLQLAHANGLLSTVTDAAGRVVRFTHNADGRLENVELPDGRSVGYTYTNGLLTGVRDVRGGDTVYAYDAGGRLTRATDPLARSVVNEYDTAGRVIKQTDPRGKVTQYIYDPLLGTTTIRPDGGKWTDHYLGNVLIGTSDAQGGHTSFGYDANLNMTSTTDPRGNTTTMTYDARGNMLTRTGPAPLSYVERWTYDAADNVLTSTDARGKVTGYTYDTANRPTKKVLPDSTSNLFTYTDLGQLKTRTTGRGEIWTNNYDGAGNLISTVSPLGHTTSMTYDGSGRLLGRTDPRGTVQGQPSEPYTTTNTYNAADQITSVKQPDGSVTTTGYDAVGNVISEQVAAADGAIQRSEAFRYDQEDRLLEVKNRDRVTLTLTYDNAGNKASSTDATGAKTTFRHDRVGRLSGMTTPRGNVAGANAEEFTWDYQYDANGNKTREFPPTGGYQEFVYDVINRTSSRRSTLGYRTTYGYDGNGNIWTVTDHTGQVTNYGYDAVGRLVSEAPPGLQPVKYTYDADGARLSATSPSGASVTKWTYDADGRQITQTDPRGNATGAIPADYTTTYGYDAAGNQLTLKDKLGRITSKTYDGRNNLLSQRDPRGNVTTFVYDALQRPTSVTSPVGAQTTYVYDDFGDLVERRNAKGAVTKYGYNPRGELISTVDPLDRKQTFGYDPDGNVAEIVKARGHASGDLATWTIRQSYDARGLRTAVTTAAAASSSTFGYDTDGRMTSLKDVTGTTTQTWNSLNQLTDVIHPQGNHVYTYTSFGAVASRTYPGGGKADYGYDADGRVKSMAAYGQTTSFAYDLDDNLTSATYPAASGYVETRTYDRVGDISSIRSQKAGVATPLSRYDYVRDEVGNPTSIKRTRGAAVYNEAFEYDEANRLTKNCVEATSCASATKHISYGYDAVSNRLSEARVGVPNPGTITTTFDAADQIVTRTNQAGAVSQLTYNADGMVQNGREWDVLGRLTKLGGSTFTYDAMDLRRTVQSAAGTKKMSWDINNELPLLNVVWQADGSYWRYRYTPDGMPMYVEHPYKAYPMSLMMHDNMGTVTDTVDQDGGARWRYAYEAFGVRTATEKLQTVAEDPQFGFTGAYLESTTGEYHLRARDYNLWGTFSAPDPVQPAVGDPYVSAYAYANQRPTVLRDPSGMTPEGLGDFWHAVRQGETWKNLGVGMGGGAIQLQSQVLPGAQQLNTLSGLAFGQDGPSLYYGLTNRAFGTDGTETSTRVGEFLTPMPGGTGVVACARLGKLASRAADDGGWLATRLATRNERGAVSWGRGGQKLSPDEAAGGHAHSTFRRGADGTITHYVEWTPNPRSPRGYDIAKRYDGVGGSHFDKSTGVRIPTPHVQGSGGVRPAEPWEIPR</sequence>
<evidence type="ECO:0000313" key="5">
    <source>
        <dbReference type="EMBL" id="MFC0626798.1"/>
    </source>
</evidence>
<dbReference type="InterPro" id="IPR022385">
    <property type="entry name" value="Rhs_assc_core"/>
</dbReference>
<reference evidence="5 6" key="1">
    <citation type="submission" date="2024-09" db="EMBL/GenBank/DDBJ databases">
        <authorList>
            <person name="Sun Q."/>
            <person name="Mori K."/>
        </authorList>
    </citation>
    <scope>NUCLEOTIDE SEQUENCE [LARGE SCALE GENOMIC DNA]</scope>
    <source>
        <strain evidence="5 6">CGMCC 1.15906</strain>
    </source>
</reference>
<name>A0ABV6QQA5_9ACTN</name>
<dbReference type="RefSeq" id="WP_380050799.1">
    <property type="nucleotide sequence ID" value="NZ_JBHLTC010000029.1"/>
</dbReference>
<evidence type="ECO:0000256" key="2">
    <source>
        <dbReference type="SAM" id="MobiDB-lite"/>
    </source>
</evidence>
<dbReference type="Proteomes" id="UP001589890">
    <property type="component" value="Unassembled WGS sequence"/>
</dbReference>
<evidence type="ECO:0000259" key="3">
    <source>
        <dbReference type="Pfam" id="PF20148"/>
    </source>
</evidence>
<dbReference type="Pfam" id="PF25023">
    <property type="entry name" value="TEN_YD-shell"/>
    <property type="match status" value="1"/>
</dbReference>
<gene>
    <name evidence="5" type="ORF">ACFFGN_22150</name>
</gene>
<evidence type="ECO:0000256" key="1">
    <source>
        <dbReference type="ARBA" id="ARBA00022737"/>
    </source>
</evidence>
<dbReference type="InterPro" id="IPR050708">
    <property type="entry name" value="T6SS_VgrG/RHS"/>
</dbReference>
<evidence type="ECO:0000313" key="6">
    <source>
        <dbReference type="Proteomes" id="UP001589890"/>
    </source>
</evidence>
<evidence type="ECO:0000259" key="4">
    <source>
        <dbReference type="Pfam" id="PF25023"/>
    </source>
</evidence>
<protein>
    <submittedName>
        <fullName evidence="5">DUF6531 domain-containing protein</fullName>
    </submittedName>
</protein>
<accession>A0ABV6QQA5</accession>
<dbReference type="NCBIfam" id="TIGR01643">
    <property type="entry name" value="YD_repeat_2x"/>
    <property type="match status" value="14"/>
</dbReference>
<dbReference type="Pfam" id="PF05593">
    <property type="entry name" value="RHS_repeat"/>
    <property type="match status" value="10"/>
</dbReference>
<comment type="caution">
    <text evidence="5">The sequence shown here is derived from an EMBL/GenBank/DDBJ whole genome shotgun (WGS) entry which is preliminary data.</text>
</comment>
<feature type="domain" description="DUF6531" evidence="3">
    <location>
        <begin position="98"/>
        <end position="172"/>
    </location>
</feature>
<dbReference type="InterPro" id="IPR031325">
    <property type="entry name" value="RHS_repeat"/>
</dbReference>
<dbReference type="EMBL" id="JBHLTC010000029">
    <property type="protein sequence ID" value="MFC0626798.1"/>
    <property type="molecule type" value="Genomic_DNA"/>
</dbReference>
<dbReference type="InterPro" id="IPR006530">
    <property type="entry name" value="YD"/>
</dbReference>
<dbReference type="PANTHER" id="PTHR32305:SF15">
    <property type="entry name" value="PROTEIN RHSA-RELATED"/>
    <property type="match status" value="1"/>
</dbReference>